<name>A0A537JP54_9BACT</name>
<feature type="non-terminal residue" evidence="7">
    <location>
        <position position="64"/>
    </location>
</feature>
<dbReference type="SMART" id="SM00422">
    <property type="entry name" value="HTH_MERR"/>
    <property type="match status" value="1"/>
</dbReference>
<dbReference type="InterPro" id="IPR009061">
    <property type="entry name" value="DNA-bd_dom_put_sf"/>
</dbReference>
<evidence type="ECO:0000256" key="3">
    <source>
        <dbReference type="ARBA" id="ARBA00023125"/>
    </source>
</evidence>
<keyword evidence="1" id="KW-0678">Repressor</keyword>
<sequence>MVESTESPVAGPGPDTTSQHRMEEVVRRTGLTPRAIRYYEELGLVRPSGRTAGGFRLFTEADIT</sequence>
<feature type="region of interest" description="Disordered" evidence="5">
    <location>
        <begin position="1"/>
        <end position="24"/>
    </location>
</feature>
<dbReference type="GO" id="GO:0003700">
    <property type="term" value="F:DNA-binding transcription factor activity"/>
    <property type="evidence" value="ECO:0007669"/>
    <property type="project" value="InterPro"/>
</dbReference>
<dbReference type="PANTHER" id="PTHR30204:SF69">
    <property type="entry name" value="MERR-FAMILY TRANSCRIPTIONAL REGULATOR"/>
    <property type="match status" value="1"/>
</dbReference>
<evidence type="ECO:0000259" key="6">
    <source>
        <dbReference type="PROSITE" id="PS50937"/>
    </source>
</evidence>
<keyword evidence="4" id="KW-0804">Transcription</keyword>
<evidence type="ECO:0000256" key="5">
    <source>
        <dbReference type="SAM" id="MobiDB-lite"/>
    </source>
</evidence>
<dbReference type="GO" id="GO:0003677">
    <property type="term" value="F:DNA binding"/>
    <property type="evidence" value="ECO:0007669"/>
    <property type="project" value="UniProtKB-KW"/>
</dbReference>
<dbReference type="AlphaFoldDB" id="A0A537JP54"/>
<dbReference type="InterPro" id="IPR000551">
    <property type="entry name" value="MerR-type_HTH_dom"/>
</dbReference>
<dbReference type="InterPro" id="IPR047057">
    <property type="entry name" value="MerR_fam"/>
</dbReference>
<dbReference type="Proteomes" id="UP000318093">
    <property type="component" value="Unassembled WGS sequence"/>
</dbReference>
<dbReference type="PROSITE" id="PS50937">
    <property type="entry name" value="HTH_MERR_2"/>
    <property type="match status" value="1"/>
</dbReference>
<dbReference type="Gene3D" id="1.10.1660.10">
    <property type="match status" value="1"/>
</dbReference>
<dbReference type="PANTHER" id="PTHR30204">
    <property type="entry name" value="REDOX-CYCLING DRUG-SENSING TRANSCRIPTIONAL ACTIVATOR SOXR"/>
    <property type="match status" value="1"/>
</dbReference>
<organism evidence="7 8">
    <name type="scientific">Candidatus Segetimicrobium genomatis</name>
    <dbReference type="NCBI Taxonomy" id="2569760"/>
    <lineage>
        <taxon>Bacteria</taxon>
        <taxon>Bacillati</taxon>
        <taxon>Candidatus Sysuimicrobiota</taxon>
        <taxon>Candidatus Sysuimicrobiia</taxon>
        <taxon>Candidatus Sysuimicrobiales</taxon>
        <taxon>Candidatus Segetimicrobiaceae</taxon>
        <taxon>Candidatus Segetimicrobium</taxon>
    </lineage>
</organism>
<dbReference type="SUPFAM" id="SSF46955">
    <property type="entry name" value="Putative DNA-binding domain"/>
    <property type="match status" value="1"/>
</dbReference>
<evidence type="ECO:0000313" key="7">
    <source>
        <dbReference type="EMBL" id="TMI84946.1"/>
    </source>
</evidence>
<reference evidence="7 8" key="1">
    <citation type="journal article" date="2019" name="Nat. Microbiol.">
        <title>Mediterranean grassland soil C-N compound turnover is dependent on rainfall and depth, and is mediated by genomically divergent microorganisms.</title>
        <authorList>
            <person name="Diamond S."/>
            <person name="Andeer P.F."/>
            <person name="Li Z."/>
            <person name="Crits-Christoph A."/>
            <person name="Burstein D."/>
            <person name="Anantharaman K."/>
            <person name="Lane K.R."/>
            <person name="Thomas B.C."/>
            <person name="Pan C."/>
            <person name="Northen T.R."/>
            <person name="Banfield J.F."/>
        </authorList>
    </citation>
    <scope>NUCLEOTIDE SEQUENCE [LARGE SCALE GENOMIC DNA]</scope>
    <source>
        <strain evidence="7">NP_6</strain>
    </source>
</reference>
<evidence type="ECO:0000313" key="8">
    <source>
        <dbReference type="Proteomes" id="UP000318093"/>
    </source>
</evidence>
<accession>A0A537JP54</accession>
<gene>
    <name evidence="7" type="ORF">E6H03_01150</name>
</gene>
<dbReference type="EMBL" id="VBAN01000039">
    <property type="protein sequence ID" value="TMI84946.1"/>
    <property type="molecule type" value="Genomic_DNA"/>
</dbReference>
<evidence type="ECO:0000256" key="1">
    <source>
        <dbReference type="ARBA" id="ARBA00022491"/>
    </source>
</evidence>
<proteinExistence type="predicted"/>
<dbReference type="Pfam" id="PF00376">
    <property type="entry name" value="MerR"/>
    <property type="match status" value="1"/>
</dbReference>
<protein>
    <submittedName>
        <fullName evidence="7">MerR family DNA-binding transcriptional regulator</fullName>
    </submittedName>
</protein>
<comment type="caution">
    <text evidence="7">The sequence shown here is derived from an EMBL/GenBank/DDBJ whole genome shotgun (WGS) entry which is preliminary data.</text>
</comment>
<keyword evidence="2" id="KW-0805">Transcription regulation</keyword>
<keyword evidence="3 7" id="KW-0238">DNA-binding</keyword>
<evidence type="ECO:0000256" key="2">
    <source>
        <dbReference type="ARBA" id="ARBA00023015"/>
    </source>
</evidence>
<evidence type="ECO:0000256" key="4">
    <source>
        <dbReference type="ARBA" id="ARBA00023163"/>
    </source>
</evidence>
<feature type="domain" description="HTH merR-type" evidence="6">
    <location>
        <begin position="19"/>
        <end position="64"/>
    </location>
</feature>